<feature type="compositionally biased region" description="Basic and acidic residues" evidence="7">
    <location>
        <begin position="2024"/>
        <end position="2039"/>
    </location>
</feature>
<feature type="region of interest" description="Disordered" evidence="7">
    <location>
        <begin position="186"/>
        <end position="283"/>
    </location>
</feature>
<evidence type="ECO:0000256" key="2">
    <source>
        <dbReference type="ARBA" id="ARBA00004574"/>
    </source>
</evidence>
<dbReference type="Proteomes" id="UP001487740">
    <property type="component" value="Unassembled WGS sequence"/>
</dbReference>
<evidence type="ECO:0000256" key="7">
    <source>
        <dbReference type="SAM" id="MobiDB-lite"/>
    </source>
</evidence>
<reference evidence="9 10" key="1">
    <citation type="submission" date="2023-03" db="EMBL/GenBank/DDBJ databases">
        <title>High-quality genome of Scylla paramamosain provides insights in environmental adaptation.</title>
        <authorList>
            <person name="Zhang L."/>
        </authorList>
    </citation>
    <scope>NUCLEOTIDE SEQUENCE [LARGE SCALE GENOMIC DNA]</scope>
    <source>
        <strain evidence="9">LZ_2023a</strain>
        <tissue evidence="9">Muscle</tissue>
    </source>
</reference>
<feature type="compositionally biased region" description="Basic and acidic residues" evidence="7">
    <location>
        <begin position="1460"/>
        <end position="1483"/>
    </location>
</feature>
<dbReference type="PANTHER" id="PTHR16466:SF6">
    <property type="entry name" value="TELOMERIC REPEAT-BINDING FACTOR 2-INTERACTING PROTEIN 1"/>
    <property type="match status" value="1"/>
</dbReference>
<dbReference type="EMBL" id="JARAKH010000026">
    <property type="protein sequence ID" value="KAK8390065.1"/>
    <property type="molecule type" value="Genomic_DNA"/>
</dbReference>
<dbReference type="GO" id="GO:0070187">
    <property type="term" value="C:shelterin complex"/>
    <property type="evidence" value="ECO:0007669"/>
    <property type="project" value="TreeGrafter"/>
</dbReference>
<feature type="region of interest" description="Disordered" evidence="7">
    <location>
        <begin position="1103"/>
        <end position="1366"/>
    </location>
</feature>
<comment type="similarity">
    <text evidence="3">Belongs to the RAP1 family.</text>
</comment>
<feature type="compositionally biased region" description="Polar residues" evidence="7">
    <location>
        <begin position="1357"/>
        <end position="1366"/>
    </location>
</feature>
<keyword evidence="4" id="KW-0158">Chromosome</keyword>
<dbReference type="Gene3D" id="1.10.10.60">
    <property type="entry name" value="Homeodomain-like"/>
    <property type="match status" value="2"/>
</dbReference>
<feature type="compositionally biased region" description="Basic and acidic residues" evidence="7">
    <location>
        <begin position="1013"/>
        <end position="1022"/>
    </location>
</feature>
<proteinExistence type="inferred from homology"/>
<feature type="compositionally biased region" description="Acidic residues" evidence="7">
    <location>
        <begin position="1484"/>
        <end position="1493"/>
    </location>
</feature>
<sequence length="2046" mass="235646">MSRDPKLFVNDLGEPLTFCITGCVMPGKLSSIIEEGGGRVVKKEGPHTVTLVQRTSSNPRKSLQGTNSFFCTYIQDCVRLRRLLLLRNYWAIKASNFNDTCDPQDVMMGMFSWESCHRQPHKCLEEDKSQESAAPGTLRDPRSLPLKACHVRLEKMDARAIRHAAQTGKPCQSNQEETRQTSAFPCDVLEPSSDSAPHSPVHDHHASPEPASKVKRLAPKRKRMQQARWHQENNALDTSVESVSTSRQQARERRRNGRVVKRRRAMHLGMAEEEEEEEEDEPIQRRVIRSRPVLPHPISKVQPKKTGQLRRSRTGEVQQEPVTVDKKIGGGMWRGIMSSDNEDPECEAVITMHSSDEESLFSEEKCLFSLSENSQGREADGNSLSFMSKRQEATHSCLPDRDTPAGKPDKATPPEQADQDTPRRQPQVNRHTPSRGQADADCEAVIMYSSDEESLFSEEKCLFSLSENSQDKEGNGNNPSFMKEGQEATHSRLPGGPTPAGKPDKATPPPEQANQDTSGRWPQSHTPRTQADQDTPGRVKINRRTPPRRQAGKDNTSPEHSEEDTTSRGQAGKSTTRRRQEERDTSPEYSEDTTSRGQAGKSTTRRQAERDMSPEHSEEDITSRRQAGKSTTRRQAERDTSPEHSEEDITSRRQAGKSTTRRRQEERDTSPEHSEDTTSRRQAGKSTTRRRQEERDTTSPEHSEEETTSRRQAGKSTTRRQAERDTSPEYSEEDTTTRGQAGKSTTRRRQEERDTTSPEYSEDTTTRGQAGKSTKRRQQAKKSTSSREPQQAITSRGKPDGATSPKTSSSRQDTSSPGRSEKCPLFLSPPNRGHHSRSKKNESYSVQEDLDIVKYIDAFQEYQRLGGREVWKEMEHYFKYRRTWQSLKERFRKRIAPNLCTYIHFGLKSQVVERMKHNIVIDVEPGRRQRKRRKEFIKDEDLCILHFISVNHRYQEVGGVMMWKEMASCCDELANHTWHSLKTRFHKRILPNLSDYNLPNTVVLQLQNRKRITKLDRPRSSESDSSLRYPRKRRDMATPRRQNAFTKRRAHHRDRNTDSDTDSDNEEMFDHRRTHKSKKRKLERAWDGKEGSVCFVTRTYESRNKKSGRARDEVESDADGFIPHTHKPKKRGRERDDVESDADDPASHTHNSRKPGRARARDECEESNEDDWEPPRPLPLHPDPRKTPQHKGKKQLVEEDGDDNEEGPQHTSKQRTQRGAPFASPSRQLTIKRFLKVGRKGPSSLHSNNPTSRRRDRGREEEVLIEDEGELVEEVGLLEDEDEEEEEVVEDEDKEVEDEEEEKGVEEVEVEVEVHAEASPRPLPSKAQQKGNRRQEEDNSTTTKHHRTQPVKMYSRSGASHSSPTIRSFLKSGRRALLMPDFCDNLSPKTPFRNGPLDSRRLLGRKEAKEGPAVNTETERDEVKVVAEEEEEEEEEEDEDSLPSLIIDITPDVRKRLENGAEKVQVQEEREEREEENVRKLVDQWEEEEEQEEENVRKLGDWQEEEQEEEITRKPIDQQEEEEEQEEENMRKLVDQQEEEEEQEEENMRKLGDQQEEDKEQEEDMRKLGDQQEEEEEEEEQEENARKPVDQQEEEEEQEENAKKPVDQQEEEEEQEENSRKPVDQQEEEEEQEENARKLVDQEGEEEQEENVRKPVDQQEEEEQEENMRKLGDQQEEEEEQEENARKPVDQQEEEEEQEENVRKLGDQQEEEEENARKLVDQQEEEEEQEENARKPVDQQEEEEEQEENARKLVDQQKEEEQEPVEDVLEEDEEGDVDVENDNGNSPALSRNLTVEGREMCSQGEVTEEQMMEEDYLPSLSLEVAESGKEGEALKEDAREVVMEEEEEGESQDEDCSQFLSSYFIPESEFFKMIIAVPSDNATHSSPPPHQTTPVHLDSPHTTPVHLDSPHTTPVHLDSPHTTPVHDSPHTTPVHHDSPHTTPVHHDSPHTTPVHLDSPHTTPVHHDSPHTTPVHLDSPHTTPVHHDSSHTTPVHHDSPHTTPVHHDSPHTTPVHLDSPHTTPVHHDSSHTTPVHHDSPHTTPVPS</sequence>
<feature type="compositionally biased region" description="Acidic residues" evidence="7">
    <location>
        <begin position="1518"/>
        <end position="1527"/>
    </location>
</feature>
<dbReference type="InterPro" id="IPR039595">
    <property type="entry name" value="TE2IP/Rap1"/>
</dbReference>
<feature type="compositionally biased region" description="Polar residues" evidence="7">
    <location>
        <begin position="1782"/>
        <end position="1793"/>
    </location>
</feature>
<feature type="compositionally biased region" description="Polar residues" evidence="7">
    <location>
        <begin position="424"/>
        <end position="435"/>
    </location>
</feature>
<feature type="compositionally biased region" description="Acidic residues" evidence="7">
    <location>
        <begin position="271"/>
        <end position="281"/>
    </location>
</feature>
<dbReference type="GO" id="GO:0042162">
    <property type="term" value="F:telomeric DNA binding"/>
    <property type="evidence" value="ECO:0007669"/>
    <property type="project" value="TreeGrafter"/>
</dbReference>
<feature type="compositionally biased region" description="Basic residues" evidence="7">
    <location>
        <begin position="252"/>
        <end position="266"/>
    </location>
</feature>
<feature type="compositionally biased region" description="Basic and acidic residues" evidence="7">
    <location>
        <begin position="1103"/>
        <end position="1113"/>
    </location>
</feature>
<name>A0AAW0TRE0_SCYPA</name>
<feature type="domain" description="TERF2-interacting telomeric protein 1 Myb" evidence="8">
    <location>
        <begin position="938"/>
        <end position="994"/>
    </location>
</feature>
<evidence type="ECO:0000259" key="8">
    <source>
        <dbReference type="Pfam" id="PF08914"/>
    </source>
</evidence>
<feature type="compositionally biased region" description="Basic residues" evidence="7">
    <location>
        <begin position="1072"/>
        <end position="1082"/>
    </location>
</feature>
<accession>A0AAW0TRE0</accession>
<feature type="region of interest" description="Disordered" evidence="7">
    <location>
        <begin position="297"/>
        <end position="320"/>
    </location>
</feature>
<feature type="compositionally biased region" description="Polar residues" evidence="7">
    <location>
        <begin position="781"/>
        <end position="794"/>
    </location>
</feature>
<feature type="region of interest" description="Disordered" evidence="7">
    <location>
        <begin position="1460"/>
        <end position="1811"/>
    </location>
</feature>
<dbReference type="GO" id="GO:0010833">
    <property type="term" value="P:telomere maintenance via telomere lengthening"/>
    <property type="evidence" value="ECO:0007669"/>
    <property type="project" value="TreeGrafter"/>
</dbReference>
<evidence type="ECO:0000256" key="5">
    <source>
        <dbReference type="ARBA" id="ARBA00022895"/>
    </source>
</evidence>
<feature type="compositionally biased region" description="Polar residues" evidence="7">
    <location>
        <begin position="232"/>
        <end position="246"/>
    </location>
</feature>
<evidence type="ECO:0000256" key="3">
    <source>
        <dbReference type="ARBA" id="ARBA00010467"/>
    </source>
</evidence>
<feature type="compositionally biased region" description="Acidic residues" evidence="7">
    <location>
        <begin position="1760"/>
        <end position="1781"/>
    </location>
</feature>
<feature type="domain" description="TERF2-interacting telomeric protein 1 Myb" evidence="8">
    <location>
        <begin position="844"/>
        <end position="898"/>
    </location>
</feature>
<feature type="compositionally biased region" description="Basic and acidic residues" evidence="7">
    <location>
        <begin position="1417"/>
        <end position="1427"/>
    </location>
</feature>
<feature type="compositionally biased region" description="Polar residues" evidence="7">
    <location>
        <begin position="804"/>
        <end position="818"/>
    </location>
</feature>
<feature type="compositionally biased region" description="Basic and acidic residues" evidence="7">
    <location>
        <begin position="1934"/>
        <end position="1949"/>
    </location>
</feature>
<feature type="compositionally biased region" description="Basic and acidic residues" evidence="7">
    <location>
        <begin position="1398"/>
        <end position="1410"/>
    </location>
</feature>
<protein>
    <recommendedName>
        <fullName evidence="8">TERF2-interacting telomeric protein 1 Myb domain-containing protein</fullName>
    </recommendedName>
</protein>
<feature type="compositionally biased region" description="Polar residues" evidence="7">
    <location>
        <begin position="512"/>
        <end position="533"/>
    </location>
</feature>
<feature type="compositionally biased region" description="Basic and acidic residues" evidence="7">
    <location>
        <begin position="662"/>
        <end position="679"/>
    </location>
</feature>
<evidence type="ECO:0000256" key="1">
    <source>
        <dbReference type="ARBA" id="ARBA00004123"/>
    </source>
</evidence>
<dbReference type="InterPro" id="IPR009057">
    <property type="entry name" value="Homeodomain-like_sf"/>
</dbReference>
<feature type="compositionally biased region" description="Basic and acidic residues" evidence="7">
    <location>
        <begin position="1748"/>
        <end position="1759"/>
    </location>
</feature>
<feature type="compositionally biased region" description="Acidic residues" evidence="7">
    <location>
        <begin position="1263"/>
        <end position="1311"/>
    </location>
</feature>
<evidence type="ECO:0000313" key="9">
    <source>
        <dbReference type="EMBL" id="KAK8390065.1"/>
    </source>
</evidence>
<feature type="compositionally biased region" description="Basic and acidic residues" evidence="7">
    <location>
        <begin position="1984"/>
        <end position="2009"/>
    </location>
</feature>
<keyword evidence="10" id="KW-1185">Reference proteome</keyword>
<feature type="compositionally biased region" description="Acidic residues" evidence="7">
    <location>
        <begin position="1554"/>
        <end position="1563"/>
    </location>
</feature>
<feature type="region of interest" description="Disordered" evidence="7">
    <location>
        <begin position="466"/>
        <end position="844"/>
    </location>
</feature>
<organism evidence="9 10">
    <name type="scientific">Scylla paramamosain</name>
    <name type="common">Mud crab</name>
    <dbReference type="NCBI Taxonomy" id="85552"/>
    <lineage>
        <taxon>Eukaryota</taxon>
        <taxon>Metazoa</taxon>
        <taxon>Ecdysozoa</taxon>
        <taxon>Arthropoda</taxon>
        <taxon>Crustacea</taxon>
        <taxon>Multicrustacea</taxon>
        <taxon>Malacostraca</taxon>
        <taxon>Eumalacostraca</taxon>
        <taxon>Eucarida</taxon>
        <taxon>Decapoda</taxon>
        <taxon>Pleocyemata</taxon>
        <taxon>Brachyura</taxon>
        <taxon>Eubrachyura</taxon>
        <taxon>Portunoidea</taxon>
        <taxon>Portunidae</taxon>
        <taxon>Portuninae</taxon>
        <taxon>Scylla</taxon>
    </lineage>
</organism>
<dbReference type="InterPro" id="IPR015010">
    <property type="entry name" value="TERF2IP_Myb"/>
</dbReference>
<feature type="compositionally biased region" description="Basic and acidic residues" evidence="7">
    <location>
        <begin position="690"/>
        <end position="709"/>
    </location>
</feature>
<feature type="compositionally biased region" description="Acidic residues" evidence="7">
    <location>
        <begin position="1163"/>
        <end position="1172"/>
    </location>
</feature>
<feature type="compositionally biased region" description="Basic residues" evidence="7">
    <location>
        <begin position="213"/>
        <end position="225"/>
    </location>
</feature>
<feature type="region of interest" description="Disordered" evidence="7">
    <location>
        <begin position="1879"/>
        <end position="2046"/>
    </location>
</feature>
<dbReference type="PANTHER" id="PTHR16466">
    <property type="entry name" value="TELOMERE REPEAT-BINDING FACTOR 2-INTERACTING PROTEIN 1"/>
    <property type="match status" value="1"/>
</dbReference>
<evidence type="ECO:0000256" key="6">
    <source>
        <dbReference type="ARBA" id="ARBA00023242"/>
    </source>
</evidence>
<keyword evidence="6" id="KW-0539">Nucleus</keyword>
<keyword evidence="5" id="KW-0779">Telomere</keyword>
<dbReference type="Pfam" id="PF08914">
    <property type="entry name" value="Myb_Rap1"/>
    <property type="match status" value="2"/>
</dbReference>
<comment type="subcellular location">
    <subcellularLocation>
        <location evidence="2">Chromosome</location>
        <location evidence="2">Telomere</location>
    </subcellularLocation>
    <subcellularLocation>
        <location evidence="1">Nucleus</location>
    </subcellularLocation>
</comment>
<dbReference type="SUPFAM" id="SSF46689">
    <property type="entry name" value="Homeodomain-like"/>
    <property type="match status" value="1"/>
</dbReference>
<feature type="compositionally biased region" description="Basic and acidic residues" evidence="7">
    <location>
        <begin position="606"/>
        <end position="623"/>
    </location>
</feature>
<feature type="compositionally biased region" description="Basic and acidic residues" evidence="7">
    <location>
        <begin position="634"/>
        <end position="651"/>
    </location>
</feature>
<dbReference type="CDD" id="cd22541">
    <property type="entry name" value="SP5_N"/>
    <property type="match status" value="1"/>
</dbReference>
<feature type="region of interest" description="Disordered" evidence="7">
    <location>
        <begin position="372"/>
        <end position="446"/>
    </location>
</feature>
<feature type="region of interest" description="Disordered" evidence="7">
    <location>
        <begin position="1381"/>
        <end position="1447"/>
    </location>
</feature>
<feature type="compositionally biased region" description="Acidic residues" evidence="7">
    <location>
        <begin position="1571"/>
        <end position="1582"/>
    </location>
</feature>
<gene>
    <name evidence="9" type="ORF">O3P69_012942</name>
</gene>
<feature type="region of interest" description="Disordered" evidence="7">
    <location>
        <begin position="1013"/>
        <end position="1087"/>
    </location>
</feature>
<feature type="compositionally biased region" description="Basic and acidic residues" evidence="7">
    <location>
        <begin position="556"/>
        <end position="566"/>
    </location>
</feature>
<comment type="caution">
    <text evidence="9">The sequence shown here is derived from an EMBL/GenBank/DDBJ whole genome shotgun (WGS) entry which is preliminary data.</text>
</comment>
<dbReference type="GO" id="GO:0031848">
    <property type="term" value="P:protection from non-homologous end joining at telomere"/>
    <property type="evidence" value="ECO:0007669"/>
    <property type="project" value="TreeGrafter"/>
</dbReference>
<feature type="compositionally biased region" description="Basic and acidic residues" evidence="7">
    <location>
        <begin position="389"/>
        <end position="412"/>
    </location>
</feature>
<feature type="compositionally biased region" description="Acidic residues" evidence="7">
    <location>
        <begin position="1428"/>
        <end position="1441"/>
    </location>
</feature>
<evidence type="ECO:0000256" key="4">
    <source>
        <dbReference type="ARBA" id="ARBA00022454"/>
    </source>
</evidence>
<feature type="compositionally biased region" description="Acidic residues" evidence="7">
    <location>
        <begin position="1536"/>
        <end position="1545"/>
    </location>
</feature>
<evidence type="ECO:0000313" key="10">
    <source>
        <dbReference type="Proteomes" id="UP001487740"/>
    </source>
</evidence>